<dbReference type="Proteomes" id="UP000254866">
    <property type="component" value="Unassembled WGS sequence"/>
</dbReference>
<keyword evidence="3" id="KW-1185">Reference proteome</keyword>
<accession>A0A370U0N0</accession>
<dbReference type="RefSeq" id="XP_031873987.1">
    <property type="nucleotide sequence ID" value="XM_032009933.1"/>
</dbReference>
<proteinExistence type="predicted"/>
<evidence type="ECO:0000256" key="1">
    <source>
        <dbReference type="SAM" id="MobiDB-lite"/>
    </source>
</evidence>
<dbReference type="GeneID" id="43594159"/>
<feature type="compositionally biased region" description="Low complexity" evidence="1">
    <location>
        <begin position="115"/>
        <end position="125"/>
    </location>
</feature>
<name>A0A370U0N0_9HELO</name>
<feature type="region of interest" description="Disordered" evidence="1">
    <location>
        <begin position="103"/>
        <end position="132"/>
    </location>
</feature>
<evidence type="ECO:0000313" key="2">
    <source>
        <dbReference type="EMBL" id="RDL41331.1"/>
    </source>
</evidence>
<sequence length="230" mass="25732">MNPFNPSPTISTTSSSGDEPDVPLTIAARLRARTRKHAAKRKEVISNLRQRYREGGRKLLGVVIYTAKQEERSDSEVMKQRDEADDTDILANTFNKHIGFTTGSHAMSSQERDATSTTHSTSTPSQNQRHKKPLHIPNAAVTSLEQHHFLQPACPATKELPLYATPNALRRKRFREACDAFERKYRVSRDDPRVLARMRSPSPASDDDGDMVGIMRVQRCFNGGDGCGEV</sequence>
<reference evidence="2 3" key="1">
    <citation type="journal article" date="2018" name="IMA Fungus">
        <title>IMA Genome-F 9: Draft genome sequence of Annulohypoxylon stygium, Aspergillus mulundensis, Berkeleyomyces basicola (syn. Thielaviopsis basicola), Ceratocystis smalleyi, two Cercospora beticola strains, Coleophoma cylindrospora, Fusarium fracticaudum, Phialophora cf. hyalina, and Morchella septimelata.</title>
        <authorList>
            <person name="Wingfield B.D."/>
            <person name="Bills G.F."/>
            <person name="Dong Y."/>
            <person name="Huang W."/>
            <person name="Nel W.J."/>
            <person name="Swalarsk-Parry B.S."/>
            <person name="Vaghefi N."/>
            <person name="Wilken P.M."/>
            <person name="An Z."/>
            <person name="de Beer Z.W."/>
            <person name="De Vos L."/>
            <person name="Chen L."/>
            <person name="Duong T.A."/>
            <person name="Gao Y."/>
            <person name="Hammerbacher A."/>
            <person name="Kikkert J.R."/>
            <person name="Li Y."/>
            <person name="Li H."/>
            <person name="Li K."/>
            <person name="Li Q."/>
            <person name="Liu X."/>
            <person name="Ma X."/>
            <person name="Naidoo K."/>
            <person name="Pethybridge S.J."/>
            <person name="Sun J."/>
            <person name="Steenkamp E.T."/>
            <person name="van der Nest M.A."/>
            <person name="van Wyk S."/>
            <person name="Wingfield M.J."/>
            <person name="Xiong C."/>
            <person name="Yue Q."/>
            <person name="Zhang X."/>
        </authorList>
    </citation>
    <scope>NUCLEOTIDE SEQUENCE [LARGE SCALE GENOMIC DNA]</scope>
    <source>
        <strain evidence="2 3">BP 5553</strain>
    </source>
</reference>
<protein>
    <submittedName>
        <fullName evidence="2">Uncharacterized protein</fullName>
    </submittedName>
</protein>
<comment type="caution">
    <text evidence="2">The sequence shown here is derived from an EMBL/GenBank/DDBJ whole genome shotgun (WGS) entry which is preliminary data.</text>
</comment>
<evidence type="ECO:0000313" key="3">
    <source>
        <dbReference type="Proteomes" id="UP000254866"/>
    </source>
</evidence>
<organism evidence="2 3">
    <name type="scientific">Venustampulla echinocandica</name>
    <dbReference type="NCBI Taxonomy" id="2656787"/>
    <lineage>
        <taxon>Eukaryota</taxon>
        <taxon>Fungi</taxon>
        <taxon>Dikarya</taxon>
        <taxon>Ascomycota</taxon>
        <taxon>Pezizomycotina</taxon>
        <taxon>Leotiomycetes</taxon>
        <taxon>Helotiales</taxon>
        <taxon>Pleuroascaceae</taxon>
        <taxon>Venustampulla</taxon>
    </lineage>
</organism>
<feature type="compositionally biased region" description="Low complexity" evidence="1">
    <location>
        <begin position="7"/>
        <end position="16"/>
    </location>
</feature>
<feature type="region of interest" description="Disordered" evidence="1">
    <location>
        <begin position="1"/>
        <end position="22"/>
    </location>
</feature>
<gene>
    <name evidence="2" type="ORF">BP5553_01310</name>
</gene>
<dbReference type="EMBL" id="NPIC01000001">
    <property type="protein sequence ID" value="RDL41331.1"/>
    <property type="molecule type" value="Genomic_DNA"/>
</dbReference>
<dbReference type="AlphaFoldDB" id="A0A370U0N0"/>